<dbReference type="EMBL" id="JAPDDS010000006">
    <property type="protein sequence ID" value="MCW1885521.1"/>
    <property type="molecule type" value="Genomic_DNA"/>
</dbReference>
<evidence type="ECO:0000313" key="1">
    <source>
        <dbReference type="EMBL" id="MCW1885521.1"/>
    </source>
</evidence>
<comment type="caution">
    <text evidence="1">The sequence shown here is derived from an EMBL/GenBank/DDBJ whole genome shotgun (WGS) entry which is preliminary data.</text>
</comment>
<keyword evidence="2" id="KW-1185">Reference proteome</keyword>
<gene>
    <name evidence="1" type="ORF">OKA04_12345</name>
</gene>
<name>A0ABT3FPL7_9BACT</name>
<evidence type="ECO:0000313" key="2">
    <source>
        <dbReference type="Proteomes" id="UP001207930"/>
    </source>
</evidence>
<organism evidence="1 2">
    <name type="scientific">Luteolibacter flavescens</name>
    <dbReference type="NCBI Taxonomy" id="1859460"/>
    <lineage>
        <taxon>Bacteria</taxon>
        <taxon>Pseudomonadati</taxon>
        <taxon>Verrucomicrobiota</taxon>
        <taxon>Verrucomicrobiia</taxon>
        <taxon>Verrucomicrobiales</taxon>
        <taxon>Verrucomicrobiaceae</taxon>
        <taxon>Luteolibacter</taxon>
    </lineage>
</organism>
<sequence length="94" mass="10668">MTKLAIEEYNGDRELIGIEVDRRYFCIVCLVEGNLTAEILSHEAMHVGFAFDYRTRGKGPYADPHNAEENVCYPAGIFLDQVLTFIKAEGLREI</sequence>
<protein>
    <submittedName>
        <fullName evidence="1">Uncharacterized protein</fullName>
    </submittedName>
</protein>
<dbReference type="RefSeq" id="WP_264501478.1">
    <property type="nucleotide sequence ID" value="NZ_JAPDDS010000006.1"/>
</dbReference>
<proteinExistence type="predicted"/>
<reference evidence="1 2" key="1">
    <citation type="submission" date="2022-10" db="EMBL/GenBank/DDBJ databases">
        <title>Luteolibacter flavescens strain MCCC 1K03193, whole genome shotgun sequencing project.</title>
        <authorList>
            <person name="Zhao G."/>
            <person name="Shen L."/>
        </authorList>
    </citation>
    <scope>NUCLEOTIDE SEQUENCE [LARGE SCALE GENOMIC DNA]</scope>
    <source>
        <strain evidence="1 2">MCCC 1K03193</strain>
    </source>
</reference>
<accession>A0ABT3FPL7</accession>
<dbReference type="Proteomes" id="UP001207930">
    <property type="component" value="Unassembled WGS sequence"/>
</dbReference>